<evidence type="ECO:0000313" key="4">
    <source>
        <dbReference type="EMBL" id="CAI8027963.1"/>
    </source>
</evidence>
<comment type="caution">
    <text evidence="4">The sequence shown here is derived from an EMBL/GenBank/DDBJ whole genome shotgun (WGS) entry which is preliminary data.</text>
</comment>
<protein>
    <submittedName>
        <fullName evidence="4">4-hydroxy-2-oxoglutarate aldolase, mitochondrial</fullName>
    </submittedName>
</protein>
<dbReference type="SMART" id="SM01130">
    <property type="entry name" value="DHDPS"/>
    <property type="match status" value="1"/>
</dbReference>
<dbReference type="Gene3D" id="3.20.20.70">
    <property type="entry name" value="Aldolase class I"/>
    <property type="match status" value="1"/>
</dbReference>
<dbReference type="Pfam" id="PF00701">
    <property type="entry name" value="DHDPS"/>
    <property type="match status" value="1"/>
</dbReference>
<evidence type="ECO:0000256" key="3">
    <source>
        <dbReference type="PIRNR" id="PIRNR001365"/>
    </source>
</evidence>
<dbReference type="AlphaFoldDB" id="A0AA35SF16"/>
<dbReference type="PIRSF" id="PIRSF001365">
    <property type="entry name" value="DHDPS"/>
    <property type="match status" value="1"/>
</dbReference>
<dbReference type="InterPro" id="IPR013785">
    <property type="entry name" value="Aldolase_TIM"/>
</dbReference>
<dbReference type="PANTHER" id="PTHR12128">
    <property type="entry name" value="DIHYDRODIPICOLINATE SYNTHASE"/>
    <property type="match status" value="1"/>
</dbReference>
<reference evidence="4" key="1">
    <citation type="submission" date="2023-03" db="EMBL/GenBank/DDBJ databases">
        <authorList>
            <person name="Steffen K."/>
            <person name="Cardenas P."/>
        </authorList>
    </citation>
    <scope>NUCLEOTIDE SEQUENCE</scope>
</reference>
<dbReference type="InterPro" id="IPR002220">
    <property type="entry name" value="DapA-like"/>
</dbReference>
<name>A0AA35SF16_GEOBA</name>
<comment type="subunit">
    <text evidence="1">Homotetramer.</text>
</comment>
<keyword evidence="2 3" id="KW-0456">Lyase</keyword>
<evidence type="ECO:0000256" key="1">
    <source>
        <dbReference type="ARBA" id="ARBA00011881"/>
    </source>
</evidence>
<proteinExistence type="inferred from homology"/>
<dbReference type="SUPFAM" id="SSF51569">
    <property type="entry name" value="Aldolase"/>
    <property type="match status" value="1"/>
</dbReference>
<sequence>MPVPESDPIVVAPTPTPFASDDAVDYGALERNIERWLATPLSGFVLTTANGEELALSEAERIEIVRVAAAAHGGKRFTIAGIDNPSTLDTLRLADGYAAAGADLVRVRVPRGLSDAAVGSYFDAVTCGAPLPVVVIHQTFSGVPAASPEVLGAVCAMDNVFGYITDHDIRFEGYVRSEVPDSRRFWICNGGLLAYGALMGANGACMWLGNIAPKLCMDIMTLGSLGRFADARRLQESASALDRTIIKHGTPGVKEALRLLGFEGMRPRLPIARVDEDASAQIRGVLVAEGLLE</sequence>
<dbReference type="EMBL" id="CASHTH010002311">
    <property type="protein sequence ID" value="CAI8027963.1"/>
    <property type="molecule type" value="Genomic_DNA"/>
</dbReference>
<evidence type="ECO:0000256" key="2">
    <source>
        <dbReference type="ARBA" id="ARBA00023239"/>
    </source>
</evidence>
<organism evidence="4 5">
    <name type="scientific">Geodia barretti</name>
    <name type="common">Barrett's horny sponge</name>
    <dbReference type="NCBI Taxonomy" id="519541"/>
    <lineage>
        <taxon>Eukaryota</taxon>
        <taxon>Metazoa</taxon>
        <taxon>Porifera</taxon>
        <taxon>Demospongiae</taxon>
        <taxon>Heteroscleromorpha</taxon>
        <taxon>Tetractinellida</taxon>
        <taxon>Astrophorina</taxon>
        <taxon>Geodiidae</taxon>
        <taxon>Geodia</taxon>
    </lineage>
</organism>
<gene>
    <name evidence="4" type="ORF">GBAR_LOCUS15931</name>
</gene>
<evidence type="ECO:0000313" key="5">
    <source>
        <dbReference type="Proteomes" id="UP001174909"/>
    </source>
</evidence>
<dbReference type="PANTHER" id="PTHR12128:SF66">
    <property type="entry name" value="4-HYDROXY-2-OXOGLUTARATE ALDOLASE, MITOCHONDRIAL"/>
    <property type="match status" value="1"/>
</dbReference>
<dbReference type="Proteomes" id="UP001174909">
    <property type="component" value="Unassembled WGS sequence"/>
</dbReference>
<dbReference type="CDD" id="cd00408">
    <property type="entry name" value="DHDPS-like"/>
    <property type="match status" value="1"/>
</dbReference>
<comment type="similarity">
    <text evidence="3">Belongs to the DapA family.</text>
</comment>
<dbReference type="GO" id="GO:0008840">
    <property type="term" value="F:4-hydroxy-tetrahydrodipicolinate synthase activity"/>
    <property type="evidence" value="ECO:0007669"/>
    <property type="project" value="TreeGrafter"/>
</dbReference>
<accession>A0AA35SF16</accession>
<keyword evidence="5" id="KW-1185">Reference proteome</keyword>